<dbReference type="Gene3D" id="1.10.238.10">
    <property type="entry name" value="EF-hand"/>
    <property type="match status" value="1"/>
</dbReference>
<dbReference type="PROSITE" id="PS00018">
    <property type="entry name" value="EF_HAND_1"/>
    <property type="match status" value="1"/>
</dbReference>
<dbReference type="InterPro" id="IPR018247">
    <property type="entry name" value="EF_Hand_1_Ca_BS"/>
</dbReference>
<name>A0A318D515_9GAMM</name>
<feature type="domain" description="EF-hand" evidence="3">
    <location>
        <begin position="68"/>
        <end position="103"/>
    </location>
</feature>
<protein>
    <recommendedName>
        <fullName evidence="3">EF-hand domain-containing protein</fullName>
    </recommendedName>
</protein>
<feature type="region of interest" description="Disordered" evidence="2">
    <location>
        <begin position="76"/>
        <end position="109"/>
    </location>
</feature>
<evidence type="ECO:0000313" key="5">
    <source>
        <dbReference type="Proteomes" id="UP000247689"/>
    </source>
</evidence>
<organism evidence="4 5">
    <name type="scientific">Kangiella spongicola</name>
    <dbReference type="NCBI Taxonomy" id="796379"/>
    <lineage>
        <taxon>Bacteria</taxon>
        <taxon>Pseudomonadati</taxon>
        <taxon>Pseudomonadota</taxon>
        <taxon>Gammaproteobacteria</taxon>
        <taxon>Kangiellales</taxon>
        <taxon>Kangiellaceae</taxon>
        <taxon>Kangiella</taxon>
    </lineage>
</organism>
<keyword evidence="5" id="KW-1185">Reference proteome</keyword>
<evidence type="ECO:0000256" key="1">
    <source>
        <dbReference type="ARBA" id="ARBA00022737"/>
    </source>
</evidence>
<dbReference type="InterPro" id="IPR051989">
    <property type="entry name" value="FKBP-like_isomerase"/>
</dbReference>
<keyword evidence="1" id="KW-0677">Repeat</keyword>
<dbReference type="PANTHER" id="PTHR46046">
    <property type="entry name" value="PEPTIDYLPROLYL ISOMERASE"/>
    <property type="match status" value="1"/>
</dbReference>
<dbReference type="Pfam" id="PF13202">
    <property type="entry name" value="EF-hand_5"/>
    <property type="match status" value="2"/>
</dbReference>
<evidence type="ECO:0000313" key="4">
    <source>
        <dbReference type="EMBL" id="PXF62254.1"/>
    </source>
</evidence>
<dbReference type="EMBL" id="QICH01000110">
    <property type="protein sequence ID" value="PXF62254.1"/>
    <property type="molecule type" value="Genomic_DNA"/>
</dbReference>
<evidence type="ECO:0000256" key="2">
    <source>
        <dbReference type="SAM" id="MobiDB-lite"/>
    </source>
</evidence>
<dbReference type="Proteomes" id="UP000247689">
    <property type="component" value="Unassembled WGS sequence"/>
</dbReference>
<dbReference type="InterPro" id="IPR011992">
    <property type="entry name" value="EF-hand-dom_pair"/>
</dbReference>
<dbReference type="PROSITE" id="PS50222">
    <property type="entry name" value="EF_HAND_2"/>
    <property type="match status" value="1"/>
</dbReference>
<dbReference type="GO" id="GO:0005509">
    <property type="term" value="F:calcium ion binding"/>
    <property type="evidence" value="ECO:0007669"/>
    <property type="project" value="InterPro"/>
</dbReference>
<dbReference type="AlphaFoldDB" id="A0A318D515"/>
<gene>
    <name evidence="4" type="ORF">DL796_12525</name>
</gene>
<dbReference type="InterPro" id="IPR002048">
    <property type="entry name" value="EF_hand_dom"/>
</dbReference>
<sequence>MLVFDVELLELKAGVPDGYLFVWNGDAPEKLHEELDLNKDGEILFEEFSSYIMAQVEQGKGRLSPTEEPDKLIQDMFGNQDRNKDGKITASELKLKTEEDTERSVKDEL</sequence>
<feature type="compositionally biased region" description="Basic and acidic residues" evidence="2">
    <location>
        <begin position="81"/>
        <end position="109"/>
    </location>
</feature>
<reference evidence="4 5" key="1">
    <citation type="submission" date="2018-05" db="EMBL/GenBank/DDBJ databases">
        <title>Kangiella spongicola genome sequence.</title>
        <authorList>
            <person name="Maclea K.S."/>
            <person name="Goen A.E."/>
            <person name="Kelley C."/>
            <person name="Underriner A."/>
            <person name="Silverwood T."/>
            <person name="Trachtenberg A.M."/>
        </authorList>
    </citation>
    <scope>NUCLEOTIDE SEQUENCE [LARGE SCALE GENOMIC DNA]</scope>
    <source>
        <strain evidence="4 5">ATCC BAA-2076</strain>
    </source>
</reference>
<evidence type="ECO:0000259" key="3">
    <source>
        <dbReference type="PROSITE" id="PS50222"/>
    </source>
</evidence>
<proteinExistence type="predicted"/>
<accession>A0A318D515</accession>
<dbReference type="OrthoDB" id="6089795at2"/>
<dbReference type="SUPFAM" id="SSF47473">
    <property type="entry name" value="EF-hand"/>
    <property type="match status" value="1"/>
</dbReference>
<comment type="caution">
    <text evidence="4">The sequence shown here is derived from an EMBL/GenBank/DDBJ whole genome shotgun (WGS) entry which is preliminary data.</text>
</comment>
<dbReference type="PANTHER" id="PTHR46046:SF5">
    <property type="entry name" value="PEPTIDYLPROLYL ISOMERASE"/>
    <property type="match status" value="1"/>
</dbReference>